<accession>A0AAU6PG30</accession>
<dbReference type="Gene3D" id="3.40.720.10">
    <property type="entry name" value="Alkaline Phosphatase, subunit A"/>
    <property type="match status" value="1"/>
</dbReference>
<dbReference type="InterPro" id="IPR012549">
    <property type="entry name" value="EptA-like_N"/>
</dbReference>
<feature type="domain" description="Sulfatase N-terminal" evidence="9">
    <location>
        <begin position="229"/>
        <end position="493"/>
    </location>
</feature>
<dbReference type="GO" id="GO:0009244">
    <property type="term" value="P:lipopolysaccharide core region biosynthetic process"/>
    <property type="evidence" value="ECO:0007669"/>
    <property type="project" value="TreeGrafter"/>
</dbReference>
<dbReference type="CDD" id="cd16017">
    <property type="entry name" value="LptA"/>
    <property type="match status" value="1"/>
</dbReference>
<evidence type="ECO:0000259" key="10">
    <source>
        <dbReference type="Pfam" id="PF08019"/>
    </source>
</evidence>
<keyword evidence="2" id="KW-1003">Cell membrane</keyword>
<protein>
    <submittedName>
        <fullName evidence="11">Phosphoethanolamine transferase EptA</fullName>
        <ecNumber evidence="11">2.7.-.-</ecNumber>
    </submittedName>
</protein>
<feature type="transmembrane region" description="Helical" evidence="8">
    <location>
        <begin position="109"/>
        <end position="129"/>
    </location>
</feature>
<name>A0AAU6PG30_9GAMM</name>
<evidence type="ECO:0000256" key="1">
    <source>
        <dbReference type="ARBA" id="ARBA00004429"/>
    </source>
</evidence>
<dbReference type="NCBIfam" id="NF028537">
    <property type="entry name" value="P_eth_NH2_trans"/>
    <property type="match status" value="1"/>
</dbReference>
<evidence type="ECO:0000256" key="8">
    <source>
        <dbReference type="SAM" id="Phobius"/>
    </source>
</evidence>
<dbReference type="EC" id="2.7.-.-" evidence="11"/>
<dbReference type="Pfam" id="PF00884">
    <property type="entry name" value="Sulfatase"/>
    <property type="match status" value="1"/>
</dbReference>
<keyword evidence="3" id="KW-0997">Cell inner membrane</keyword>
<dbReference type="AlphaFoldDB" id="A0AAU6PG30"/>
<dbReference type="PANTHER" id="PTHR30443">
    <property type="entry name" value="INNER MEMBRANE PROTEIN"/>
    <property type="match status" value="1"/>
</dbReference>
<keyword evidence="6 8" id="KW-1133">Transmembrane helix</keyword>
<dbReference type="PANTHER" id="PTHR30443:SF0">
    <property type="entry name" value="PHOSPHOETHANOLAMINE TRANSFERASE EPTA"/>
    <property type="match status" value="1"/>
</dbReference>
<evidence type="ECO:0000259" key="9">
    <source>
        <dbReference type="Pfam" id="PF00884"/>
    </source>
</evidence>
<organism evidence="11">
    <name type="scientific">Catillopecten margaritatus gill symbiont</name>
    <dbReference type="NCBI Taxonomy" id="3083288"/>
    <lineage>
        <taxon>Bacteria</taxon>
        <taxon>Pseudomonadati</taxon>
        <taxon>Pseudomonadota</taxon>
        <taxon>Gammaproteobacteria</taxon>
        <taxon>sulfur-oxidizing symbionts</taxon>
    </lineage>
</organism>
<evidence type="ECO:0000256" key="3">
    <source>
        <dbReference type="ARBA" id="ARBA00022519"/>
    </source>
</evidence>
<evidence type="ECO:0000256" key="7">
    <source>
        <dbReference type="ARBA" id="ARBA00023136"/>
    </source>
</evidence>
<dbReference type="InterPro" id="IPR000917">
    <property type="entry name" value="Sulfatase_N"/>
</dbReference>
<feature type="domain" description="Phosphoethanolamine transferase N-terminal" evidence="10">
    <location>
        <begin position="49"/>
        <end position="201"/>
    </location>
</feature>
<dbReference type="InterPro" id="IPR017850">
    <property type="entry name" value="Alkaline_phosphatase_core_sf"/>
</dbReference>
<feature type="transmembrane region" description="Helical" evidence="8">
    <location>
        <begin position="38"/>
        <end position="60"/>
    </location>
</feature>
<feature type="transmembrane region" description="Helical" evidence="8">
    <location>
        <begin position="67"/>
        <end position="89"/>
    </location>
</feature>
<dbReference type="InterPro" id="IPR040423">
    <property type="entry name" value="PEA_transferase"/>
</dbReference>
<evidence type="ECO:0000256" key="5">
    <source>
        <dbReference type="ARBA" id="ARBA00022692"/>
    </source>
</evidence>
<evidence type="ECO:0000256" key="4">
    <source>
        <dbReference type="ARBA" id="ARBA00022679"/>
    </source>
</evidence>
<keyword evidence="4 11" id="KW-0808">Transferase</keyword>
<keyword evidence="5 8" id="KW-0812">Transmembrane</keyword>
<dbReference type="SUPFAM" id="SSF53649">
    <property type="entry name" value="Alkaline phosphatase-like"/>
    <property type="match status" value="1"/>
</dbReference>
<keyword evidence="7 8" id="KW-0472">Membrane</keyword>
<evidence type="ECO:0000256" key="2">
    <source>
        <dbReference type="ARBA" id="ARBA00022475"/>
    </source>
</evidence>
<sequence length="505" mass="57159">MSVNRLLLLVCSYIIIFDNFVFWGKLFQKINFFEASGFGFTLGFTALFFMIFYVILALFSNKITLKVFLSILLLVSAIIGYFSKLGVVFDQFMLTNIIDNIKEQNTKEALELLSVPLVIHISIFGLAPIALLWKVKIKRQSFLIESRNRILATLAVVFICIIMIWSNMKSVTYFGRENRDLPYFVNPLFVINAGYSYIDDTYFASIVGDFKVIGDDAVIKDNRQKTVGIFIVGETARADRFSLNGYKKTTNPRLSKRNLVNFSNVASCGTSTAYSVPCMFSLLGKNDYSPQKADNQSNALDILQKAGVKVIWIDNNSSCKGVCNRIESKNILSENKFDIAMLDNLKHTIDKQDSSVLIVLHSLGSHGPRYYRRYPKTFGKFAPMCENTPEKCSHEEVDNAYDNSILYTDYLIDSAITILKKNYSDSFVFYASDHGESLGEKGVYLHGLPYMIAPKAQTHVPMLAWFSDEKSTTIDKPLSHDNISHSLLGLFNVQTNVYKKSLDLF</sequence>
<reference evidence="11" key="1">
    <citation type="submission" date="2023-10" db="EMBL/GenBank/DDBJ databases">
        <title>The first scallop-associated chemosynthetic bacterial symbiont.</title>
        <authorList>
            <person name="Lin Y.-T."/>
            <person name="Sun J."/>
            <person name="Ip J.C.-H."/>
            <person name="He X."/>
            <person name="Gao Z.-M."/>
            <person name="Perez M."/>
            <person name="Xu T."/>
            <person name="Qian P.-Y."/>
            <person name="Qiu J.-W."/>
        </authorList>
    </citation>
    <scope>NUCLEOTIDE SEQUENCE</scope>
    <source>
        <strain evidence="11">Gill1</strain>
    </source>
</reference>
<dbReference type="GO" id="GO:0016776">
    <property type="term" value="F:phosphotransferase activity, phosphate group as acceptor"/>
    <property type="evidence" value="ECO:0007669"/>
    <property type="project" value="TreeGrafter"/>
</dbReference>
<dbReference type="Pfam" id="PF08019">
    <property type="entry name" value="EptA_B_N"/>
    <property type="match status" value="1"/>
</dbReference>
<evidence type="ECO:0000313" key="11">
    <source>
        <dbReference type="EMBL" id="WXT99950.1"/>
    </source>
</evidence>
<dbReference type="InterPro" id="IPR058130">
    <property type="entry name" value="PEA_transf_C"/>
</dbReference>
<dbReference type="EMBL" id="CP138327">
    <property type="protein sequence ID" value="WXT99950.1"/>
    <property type="molecule type" value="Genomic_DNA"/>
</dbReference>
<feature type="transmembrane region" description="Helical" evidence="8">
    <location>
        <begin position="7"/>
        <end position="26"/>
    </location>
</feature>
<proteinExistence type="predicted"/>
<gene>
    <name evidence="11" type="primary">eptA</name>
    <name evidence="11" type="ORF">Ctma_0656</name>
</gene>
<dbReference type="GO" id="GO:0005886">
    <property type="term" value="C:plasma membrane"/>
    <property type="evidence" value="ECO:0007669"/>
    <property type="project" value="UniProtKB-SubCell"/>
</dbReference>
<comment type="subcellular location">
    <subcellularLocation>
        <location evidence="1">Cell inner membrane</location>
        <topology evidence="1">Multi-pass membrane protein</topology>
    </subcellularLocation>
</comment>
<feature type="transmembrane region" description="Helical" evidence="8">
    <location>
        <begin position="150"/>
        <end position="168"/>
    </location>
</feature>
<evidence type="ECO:0000256" key="6">
    <source>
        <dbReference type="ARBA" id="ARBA00022989"/>
    </source>
</evidence>